<accession>A0ABR0AM64</accession>
<gene>
    <name evidence="1" type="ORF">OUZ56_015219</name>
</gene>
<keyword evidence="2" id="KW-1185">Reference proteome</keyword>
<dbReference type="EMBL" id="JAOYFB010000038">
    <property type="protein sequence ID" value="KAK4026202.1"/>
    <property type="molecule type" value="Genomic_DNA"/>
</dbReference>
<proteinExistence type="predicted"/>
<organism evidence="1 2">
    <name type="scientific">Daphnia magna</name>
    <dbReference type="NCBI Taxonomy" id="35525"/>
    <lineage>
        <taxon>Eukaryota</taxon>
        <taxon>Metazoa</taxon>
        <taxon>Ecdysozoa</taxon>
        <taxon>Arthropoda</taxon>
        <taxon>Crustacea</taxon>
        <taxon>Branchiopoda</taxon>
        <taxon>Diplostraca</taxon>
        <taxon>Cladocera</taxon>
        <taxon>Anomopoda</taxon>
        <taxon>Daphniidae</taxon>
        <taxon>Daphnia</taxon>
    </lineage>
</organism>
<sequence length="168" mass="19209">MVLMFVFLVILCFSILFMYAAIHPDGLVIFSQANLFNTRSPNSPTVSVLGNDSHVIRKGPPGLVLPVDKWWVRLEETESPPIRIEGETIDDWARRVRVKMANETTKEAFHKQPITKSAFVSTTPRSTYYTSIRTKPPKFKDIPEYDENAITYNYKSYGTNIVKLNPKP</sequence>
<name>A0ABR0AM64_9CRUS</name>
<protein>
    <submittedName>
        <fullName evidence="1">Uncharacterized protein</fullName>
    </submittedName>
</protein>
<reference evidence="1 2" key="1">
    <citation type="journal article" date="2023" name="Nucleic Acids Res.">
        <title>The hologenome of Daphnia magna reveals possible DNA methylation and microbiome-mediated evolution of the host genome.</title>
        <authorList>
            <person name="Chaturvedi A."/>
            <person name="Li X."/>
            <person name="Dhandapani V."/>
            <person name="Marshall H."/>
            <person name="Kissane S."/>
            <person name="Cuenca-Cambronero M."/>
            <person name="Asole G."/>
            <person name="Calvet F."/>
            <person name="Ruiz-Romero M."/>
            <person name="Marangio P."/>
            <person name="Guigo R."/>
            <person name="Rago D."/>
            <person name="Mirbahai L."/>
            <person name="Eastwood N."/>
            <person name="Colbourne J.K."/>
            <person name="Zhou J."/>
            <person name="Mallon E."/>
            <person name="Orsini L."/>
        </authorList>
    </citation>
    <scope>NUCLEOTIDE SEQUENCE [LARGE SCALE GENOMIC DNA]</scope>
    <source>
        <strain evidence="1">LRV0_1</strain>
    </source>
</reference>
<evidence type="ECO:0000313" key="2">
    <source>
        <dbReference type="Proteomes" id="UP001234178"/>
    </source>
</evidence>
<evidence type="ECO:0000313" key="1">
    <source>
        <dbReference type="EMBL" id="KAK4026202.1"/>
    </source>
</evidence>
<dbReference type="Proteomes" id="UP001234178">
    <property type="component" value="Unassembled WGS sequence"/>
</dbReference>
<comment type="caution">
    <text evidence="1">The sequence shown here is derived from an EMBL/GenBank/DDBJ whole genome shotgun (WGS) entry which is preliminary data.</text>
</comment>